<sequence length="241" mass="27981">MKPVGFDQKIQLHQLDFVLKNIGKVSNNEMHSLLDHYLLNDIQGPASRRCAHAIIMKIWWSVEQHHTLIRDYLVSNYSLLSSQEKGSLHWCMTTLAYPFFREQVNYLGKNFRMADEVRSKTVVAEMKNLYGDRRRVEVATGAVFASIKNWGFINMIKPGVYMLPNEKVNIDSPILKQLMVEVLMEHLQTDSVSLEMVNNSAIFFPFNYHISIGDLAQDRFSIVRNIRDTFIERNPKIPYSV</sequence>
<evidence type="ECO:0000313" key="1">
    <source>
        <dbReference type="EMBL" id="RTQ92248.1"/>
    </source>
</evidence>
<protein>
    <submittedName>
        <fullName evidence="1">Uncharacterized protein</fullName>
    </submittedName>
</protein>
<accession>A0A431UQB8</accession>
<reference evidence="1 2" key="1">
    <citation type="submission" date="2018-12" db="EMBL/GenBank/DDBJ databases">
        <authorList>
            <person name="Yu L."/>
        </authorList>
    </citation>
    <scope>NUCLEOTIDE SEQUENCE [LARGE SCALE GENOMIC DNA]</scope>
    <source>
        <strain evidence="1 2">S5H2222</strain>
    </source>
</reference>
<organism evidence="1 2">
    <name type="scientific">Lysinibacillus telephonicus</name>
    <dbReference type="NCBI Taxonomy" id="1714840"/>
    <lineage>
        <taxon>Bacteria</taxon>
        <taxon>Bacillati</taxon>
        <taxon>Bacillota</taxon>
        <taxon>Bacilli</taxon>
        <taxon>Bacillales</taxon>
        <taxon>Bacillaceae</taxon>
        <taxon>Lysinibacillus</taxon>
    </lineage>
</organism>
<dbReference type="OrthoDB" id="8454348at2"/>
<evidence type="ECO:0000313" key="2">
    <source>
        <dbReference type="Proteomes" id="UP000276349"/>
    </source>
</evidence>
<proteinExistence type="predicted"/>
<gene>
    <name evidence="1" type="ORF">EKG35_12230</name>
</gene>
<dbReference type="AlphaFoldDB" id="A0A431UQB8"/>
<dbReference type="RefSeq" id="WP_126294751.1">
    <property type="nucleotide sequence ID" value="NZ_RXNR01000033.1"/>
</dbReference>
<dbReference type="EMBL" id="RXNR01000033">
    <property type="protein sequence ID" value="RTQ92248.1"/>
    <property type="molecule type" value="Genomic_DNA"/>
</dbReference>
<dbReference type="Proteomes" id="UP000276349">
    <property type="component" value="Unassembled WGS sequence"/>
</dbReference>
<name>A0A431UQB8_9BACI</name>
<comment type="caution">
    <text evidence="1">The sequence shown here is derived from an EMBL/GenBank/DDBJ whole genome shotgun (WGS) entry which is preliminary data.</text>
</comment>
<keyword evidence="2" id="KW-1185">Reference proteome</keyword>